<reference evidence="1" key="2">
    <citation type="journal article" date="2015" name="Fish Shellfish Immunol.">
        <title>Early steps in the European eel (Anguilla anguilla)-Vibrio vulnificus interaction in the gills: Role of the RtxA13 toxin.</title>
        <authorList>
            <person name="Callol A."/>
            <person name="Pajuelo D."/>
            <person name="Ebbesson L."/>
            <person name="Teles M."/>
            <person name="MacKenzie S."/>
            <person name="Amaro C."/>
        </authorList>
    </citation>
    <scope>NUCLEOTIDE SEQUENCE</scope>
</reference>
<organism evidence="1">
    <name type="scientific">Anguilla anguilla</name>
    <name type="common">European freshwater eel</name>
    <name type="synonym">Muraena anguilla</name>
    <dbReference type="NCBI Taxonomy" id="7936"/>
    <lineage>
        <taxon>Eukaryota</taxon>
        <taxon>Metazoa</taxon>
        <taxon>Chordata</taxon>
        <taxon>Craniata</taxon>
        <taxon>Vertebrata</taxon>
        <taxon>Euteleostomi</taxon>
        <taxon>Actinopterygii</taxon>
        <taxon>Neopterygii</taxon>
        <taxon>Teleostei</taxon>
        <taxon>Anguilliformes</taxon>
        <taxon>Anguillidae</taxon>
        <taxon>Anguilla</taxon>
    </lineage>
</organism>
<accession>A0A0E9XSJ9</accession>
<protein>
    <submittedName>
        <fullName evidence="1">Uncharacterized protein</fullName>
    </submittedName>
</protein>
<name>A0A0E9XSJ9_ANGAN</name>
<reference evidence="1" key="1">
    <citation type="submission" date="2014-11" db="EMBL/GenBank/DDBJ databases">
        <authorList>
            <person name="Amaro Gonzalez C."/>
        </authorList>
    </citation>
    <scope>NUCLEOTIDE SEQUENCE</scope>
</reference>
<proteinExistence type="predicted"/>
<dbReference type="AlphaFoldDB" id="A0A0E9XSJ9"/>
<sequence>MSLLRLSGHILSWTIRL</sequence>
<evidence type="ECO:0000313" key="1">
    <source>
        <dbReference type="EMBL" id="JAI04811.1"/>
    </source>
</evidence>
<dbReference type="EMBL" id="GBXM01003767">
    <property type="protein sequence ID" value="JAI04811.1"/>
    <property type="molecule type" value="Transcribed_RNA"/>
</dbReference>